<accession>A0A1F7X648</accession>
<comment type="similarity">
    <text evidence="9">Belongs to the SecD/SecF family. SecF subfamily.</text>
</comment>
<dbReference type="PANTHER" id="PTHR30081">
    <property type="entry name" value="PROTEIN-EXPORT MEMBRANE PROTEIN SEC"/>
    <property type="match status" value="1"/>
</dbReference>
<feature type="domain" description="Protein export membrane protein SecD/SecF C-terminal" evidence="10">
    <location>
        <begin position="98"/>
        <end position="283"/>
    </location>
</feature>
<feature type="transmembrane region" description="Helical" evidence="9">
    <location>
        <begin position="125"/>
        <end position="142"/>
    </location>
</feature>
<dbReference type="AlphaFoldDB" id="A0A1F7X648"/>
<evidence type="ECO:0000313" key="12">
    <source>
        <dbReference type="Proteomes" id="UP000176939"/>
    </source>
</evidence>
<feature type="transmembrane region" description="Helical" evidence="9">
    <location>
        <begin position="181"/>
        <end position="202"/>
    </location>
</feature>
<keyword evidence="8 9" id="KW-0472">Membrane</keyword>
<dbReference type="InterPro" id="IPR005665">
    <property type="entry name" value="SecF_bac"/>
</dbReference>
<evidence type="ECO:0000256" key="6">
    <source>
        <dbReference type="ARBA" id="ARBA00022989"/>
    </source>
</evidence>
<dbReference type="NCBIfam" id="TIGR00966">
    <property type="entry name" value="transloc_SecF"/>
    <property type="match status" value="1"/>
</dbReference>
<dbReference type="InterPro" id="IPR022813">
    <property type="entry name" value="SecD/SecF_arch_bac"/>
</dbReference>
<comment type="subunit">
    <text evidence="9">Forms a complex with SecD. Part of the essential Sec protein translocation apparatus which comprises SecA, SecYEG and auxiliary proteins SecDF. Other proteins may also be involved.</text>
</comment>
<dbReference type="Pfam" id="PF02355">
    <property type="entry name" value="SecD_SecF_C"/>
    <property type="match status" value="1"/>
</dbReference>
<dbReference type="Pfam" id="PF07549">
    <property type="entry name" value="Sec_GG"/>
    <property type="match status" value="1"/>
</dbReference>
<keyword evidence="2 9" id="KW-0813">Transport</keyword>
<keyword evidence="4 9" id="KW-0812">Transmembrane</keyword>
<name>A0A1F7X648_9BACT</name>
<dbReference type="GO" id="GO:0043952">
    <property type="term" value="P:protein transport by the Sec complex"/>
    <property type="evidence" value="ECO:0007669"/>
    <property type="project" value="UniProtKB-UniRule"/>
</dbReference>
<evidence type="ECO:0000256" key="3">
    <source>
        <dbReference type="ARBA" id="ARBA00022475"/>
    </source>
</evidence>
<gene>
    <name evidence="9" type="primary">secF</name>
    <name evidence="11" type="ORF">A2Z67_04150</name>
</gene>
<evidence type="ECO:0000256" key="2">
    <source>
        <dbReference type="ARBA" id="ARBA00022448"/>
    </source>
</evidence>
<dbReference type="InterPro" id="IPR048634">
    <property type="entry name" value="SecD_SecF_C"/>
</dbReference>
<comment type="caution">
    <text evidence="11">The sequence shown here is derived from an EMBL/GenBank/DDBJ whole genome shotgun (WGS) entry which is preliminary data.</text>
</comment>
<dbReference type="EMBL" id="MGFQ01000005">
    <property type="protein sequence ID" value="OGM10560.1"/>
    <property type="molecule type" value="Genomic_DNA"/>
</dbReference>
<organism evidence="11 12">
    <name type="scientific">Candidatus Woesebacteria bacterium RBG_13_36_22</name>
    <dbReference type="NCBI Taxonomy" id="1802478"/>
    <lineage>
        <taxon>Bacteria</taxon>
        <taxon>Candidatus Woeseibacteriota</taxon>
    </lineage>
</organism>
<dbReference type="InterPro" id="IPR022645">
    <property type="entry name" value="SecD/SecF_bac"/>
</dbReference>
<evidence type="ECO:0000256" key="1">
    <source>
        <dbReference type="ARBA" id="ARBA00004651"/>
    </source>
</evidence>
<feature type="transmembrane region" description="Helical" evidence="9">
    <location>
        <begin position="255"/>
        <end position="280"/>
    </location>
</feature>
<keyword evidence="7 9" id="KW-0811">Translocation</keyword>
<dbReference type="Proteomes" id="UP000176939">
    <property type="component" value="Unassembled WGS sequence"/>
</dbReference>
<keyword evidence="3 9" id="KW-1003">Cell membrane</keyword>
<dbReference type="GO" id="GO:0065002">
    <property type="term" value="P:intracellular protein transmembrane transport"/>
    <property type="evidence" value="ECO:0007669"/>
    <property type="project" value="UniProtKB-UniRule"/>
</dbReference>
<dbReference type="InterPro" id="IPR022646">
    <property type="entry name" value="SecD/SecF_CS"/>
</dbReference>
<evidence type="ECO:0000259" key="10">
    <source>
        <dbReference type="Pfam" id="PF02355"/>
    </source>
</evidence>
<evidence type="ECO:0000256" key="4">
    <source>
        <dbReference type="ARBA" id="ARBA00022692"/>
    </source>
</evidence>
<dbReference type="SUPFAM" id="SSF82866">
    <property type="entry name" value="Multidrug efflux transporter AcrB transmembrane domain"/>
    <property type="match status" value="1"/>
</dbReference>
<protein>
    <recommendedName>
        <fullName evidence="9">Protein-export membrane protein SecF</fullName>
    </recommendedName>
</protein>
<keyword evidence="6 9" id="KW-1133">Transmembrane helix</keyword>
<evidence type="ECO:0000256" key="5">
    <source>
        <dbReference type="ARBA" id="ARBA00022927"/>
    </source>
</evidence>
<feature type="transmembrane region" description="Helical" evidence="9">
    <location>
        <begin position="9"/>
        <end position="27"/>
    </location>
</feature>
<sequence>MMNWMRYRLVYLTISLVVIGVGVFSLLKWGLRLGVDFTGGSNLEYKFSQNISTEVASQEIENLGINVTSVQSTGDNSYLFKLPYISQDDEEKITGALKEKTKTDITLLRFENVGPAIGPELIKKTIYAIVISAGMILLWVAYQFKSIKFGTSAVLAMFHDSLVLIGSYALFGHIWKAEIDFLFVTAMLTILSFSVHDTIVVYDRIRETQRKVGGSLMDLANKALTQTMVRSLNNSFTIIFMLTALILLGGTTVKWFAAALFVGTVSGTYSSPFVAVPLLVTWDEIEKKVKSIKSMRKKS</sequence>
<dbReference type="HAMAP" id="MF_01464_B">
    <property type="entry name" value="SecF_B"/>
    <property type="match status" value="1"/>
</dbReference>
<dbReference type="PRINTS" id="PR01755">
    <property type="entry name" value="SECFTRNLCASE"/>
</dbReference>
<dbReference type="GO" id="GO:0005886">
    <property type="term" value="C:plasma membrane"/>
    <property type="evidence" value="ECO:0007669"/>
    <property type="project" value="UniProtKB-SubCell"/>
</dbReference>
<evidence type="ECO:0000313" key="11">
    <source>
        <dbReference type="EMBL" id="OGM10560.1"/>
    </source>
</evidence>
<evidence type="ECO:0000256" key="7">
    <source>
        <dbReference type="ARBA" id="ARBA00023010"/>
    </source>
</evidence>
<feature type="transmembrane region" description="Helical" evidence="9">
    <location>
        <begin position="154"/>
        <end position="175"/>
    </location>
</feature>
<evidence type="ECO:0000256" key="8">
    <source>
        <dbReference type="ARBA" id="ARBA00023136"/>
    </source>
</evidence>
<reference evidence="11 12" key="1">
    <citation type="journal article" date="2016" name="Nat. Commun.">
        <title>Thousands of microbial genomes shed light on interconnected biogeochemical processes in an aquifer system.</title>
        <authorList>
            <person name="Anantharaman K."/>
            <person name="Brown C.T."/>
            <person name="Hug L.A."/>
            <person name="Sharon I."/>
            <person name="Castelle C.J."/>
            <person name="Probst A.J."/>
            <person name="Thomas B.C."/>
            <person name="Singh A."/>
            <person name="Wilkins M.J."/>
            <person name="Karaoz U."/>
            <person name="Brodie E.L."/>
            <person name="Williams K.H."/>
            <person name="Hubbard S.S."/>
            <person name="Banfield J.F."/>
        </authorList>
    </citation>
    <scope>NUCLEOTIDE SEQUENCE [LARGE SCALE GENOMIC DNA]</scope>
</reference>
<keyword evidence="5 9" id="KW-0653">Protein transport</keyword>
<dbReference type="PANTHER" id="PTHR30081:SF8">
    <property type="entry name" value="PROTEIN TRANSLOCASE SUBUNIT SECF"/>
    <property type="match status" value="1"/>
</dbReference>
<evidence type="ECO:0000256" key="9">
    <source>
        <dbReference type="HAMAP-Rule" id="MF_01464"/>
    </source>
</evidence>
<proteinExistence type="inferred from homology"/>
<dbReference type="GO" id="GO:0015450">
    <property type="term" value="F:protein-transporting ATPase activity"/>
    <property type="evidence" value="ECO:0007669"/>
    <property type="project" value="InterPro"/>
</dbReference>
<comment type="subcellular location">
    <subcellularLocation>
        <location evidence="1 9">Cell membrane</location>
        <topology evidence="1 9">Multi-pass membrane protein</topology>
    </subcellularLocation>
</comment>
<feature type="transmembrane region" description="Helical" evidence="9">
    <location>
        <begin position="232"/>
        <end position="249"/>
    </location>
</feature>
<dbReference type="Gene3D" id="1.20.1640.10">
    <property type="entry name" value="Multidrug efflux transporter AcrB transmembrane domain"/>
    <property type="match status" value="1"/>
</dbReference>
<dbReference type="GO" id="GO:0006605">
    <property type="term" value="P:protein targeting"/>
    <property type="evidence" value="ECO:0007669"/>
    <property type="project" value="UniProtKB-UniRule"/>
</dbReference>
<comment type="function">
    <text evidence="9">Part of the Sec protein translocase complex. Interacts with the SecYEG preprotein conducting channel. SecDF uses the proton motive force (PMF) to complete protein translocation after the ATP-dependent function of SecA.</text>
</comment>